<comment type="caution">
    <text evidence="2">The sequence shown here is derived from an EMBL/GenBank/DDBJ whole genome shotgun (WGS) entry which is preliminary data.</text>
</comment>
<reference evidence="2" key="1">
    <citation type="journal article" date="2023" name="Insect Mol. Biol.">
        <title>Genome sequencing provides insights into the evolution of gene families encoding plant cell wall-degrading enzymes in longhorned beetles.</title>
        <authorList>
            <person name="Shin N.R."/>
            <person name="Okamura Y."/>
            <person name="Kirsch R."/>
            <person name="Pauchet Y."/>
        </authorList>
    </citation>
    <scope>NUCLEOTIDE SEQUENCE</scope>
    <source>
        <strain evidence="2">AMC_N1</strain>
    </source>
</reference>
<dbReference type="AlphaFoldDB" id="A0AAV8X6W9"/>
<organism evidence="2 3">
    <name type="scientific">Aromia moschata</name>
    <dbReference type="NCBI Taxonomy" id="1265417"/>
    <lineage>
        <taxon>Eukaryota</taxon>
        <taxon>Metazoa</taxon>
        <taxon>Ecdysozoa</taxon>
        <taxon>Arthropoda</taxon>
        <taxon>Hexapoda</taxon>
        <taxon>Insecta</taxon>
        <taxon>Pterygota</taxon>
        <taxon>Neoptera</taxon>
        <taxon>Endopterygota</taxon>
        <taxon>Coleoptera</taxon>
        <taxon>Polyphaga</taxon>
        <taxon>Cucujiformia</taxon>
        <taxon>Chrysomeloidea</taxon>
        <taxon>Cerambycidae</taxon>
        <taxon>Cerambycinae</taxon>
        <taxon>Callichromatini</taxon>
        <taxon>Aromia</taxon>
    </lineage>
</organism>
<feature type="region of interest" description="Disordered" evidence="1">
    <location>
        <begin position="1"/>
        <end position="62"/>
    </location>
</feature>
<dbReference type="Proteomes" id="UP001162162">
    <property type="component" value="Unassembled WGS sequence"/>
</dbReference>
<dbReference type="EMBL" id="JAPWTK010001002">
    <property type="protein sequence ID" value="KAJ8934661.1"/>
    <property type="molecule type" value="Genomic_DNA"/>
</dbReference>
<feature type="compositionally biased region" description="Polar residues" evidence="1">
    <location>
        <begin position="1"/>
        <end position="13"/>
    </location>
</feature>
<evidence type="ECO:0000313" key="3">
    <source>
        <dbReference type="Proteomes" id="UP001162162"/>
    </source>
</evidence>
<name>A0AAV8X6W9_9CUCU</name>
<evidence type="ECO:0000313" key="2">
    <source>
        <dbReference type="EMBL" id="KAJ8934661.1"/>
    </source>
</evidence>
<evidence type="ECO:0000256" key="1">
    <source>
        <dbReference type="SAM" id="MobiDB-lite"/>
    </source>
</evidence>
<protein>
    <submittedName>
        <fullName evidence="2">Uncharacterized protein</fullName>
    </submittedName>
</protein>
<gene>
    <name evidence="2" type="ORF">NQ318_017027</name>
</gene>
<keyword evidence="3" id="KW-1185">Reference proteome</keyword>
<accession>A0AAV8X6W9</accession>
<proteinExistence type="predicted"/>
<feature type="compositionally biased region" description="Low complexity" evidence="1">
    <location>
        <begin position="28"/>
        <end position="53"/>
    </location>
</feature>
<sequence>MGYNNSFTDQQYPPMQGLKPTPPPVPSPQGVMGPPQGQGISVQQQQQLMQSVRSPPPIRKFV</sequence>